<comment type="caution">
    <text evidence="3">The sequence shown here is derived from an EMBL/GenBank/DDBJ whole genome shotgun (WGS) entry which is preliminary data.</text>
</comment>
<reference evidence="3" key="1">
    <citation type="submission" date="2023-08" db="EMBL/GenBank/DDBJ databases">
        <authorList>
            <person name="Chen Y."/>
            <person name="Shah S."/>
            <person name="Dougan E. K."/>
            <person name="Thang M."/>
            <person name="Chan C."/>
        </authorList>
    </citation>
    <scope>NUCLEOTIDE SEQUENCE</scope>
</reference>
<feature type="compositionally biased region" description="Polar residues" evidence="1">
    <location>
        <begin position="429"/>
        <end position="441"/>
    </location>
</feature>
<dbReference type="Proteomes" id="UP001178507">
    <property type="component" value="Unassembled WGS sequence"/>
</dbReference>
<keyword evidence="2" id="KW-0472">Membrane</keyword>
<sequence length="458" mass="52141">MARHAHSGSEVPWWVLAALPWLILMLKDSPGSMESEGRRLHDACRGTLADVEDSMSPPAKVVARNESGEFLEVYVPCWLWVTPCDHVVLPPQGLTFQHPFGNWTAGADKFHAALDQTEHAFGSITIICAAVFAAVSIAVEIYGFLHQEYVKAHETKEQRKLRQLEEEVTLKYGVMELDDADTEEQLMQDRRDRLDENAPDFIAQGNIYRVLAVMHPLPKMMVNGRVMEAMSLWTFLGNALKALICSFMQLSLPVSIIKNTLEEWQFDGAKSPLWFMENYMVFMVMFASLGSVCALFQGRVVRQIRNGAEGSFHILTHRTTAGVHEQHALQAYLKEEPDTLEVWEEDLLNYMHEHDEESDSIEDDNRPNKMTQFFNIMVYMMTPKLRLGLLRPKLLAQRVAQKLDQPSPETAARRNLTRMLDGRRDSHSLGKSSRVASTQLQHGLREDPCSRPNIPRAR</sequence>
<feature type="transmembrane region" description="Helical" evidence="2">
    <location>
        <begin position="272"/>
        <end position="296"/>
    </location>
</feature>
<organism evidence="3 4">
    <name type="scientific">Effrenium voratum</name>
    <dbReference type="NCBI Taxonomy" id="2562239"/>
    <lineage>
        <taxon>Eukaryota</taxon>
        <taxon>Sar</taxon>
        <taxon>Alveolata</taxon>
        <taxon>Dinophyceae</taxon>
        <taxon>Suessiales</taxon>
        <taxon>Symbiodiniaceae</taxon>
        <taxon>Effrenium</taxon>
    </lineage>
</organism>
<feature type="transmembrane region" description="Helical" evidence="2">
    <location>
        <begin position="229"/>
        <end position="252"/>
    </location>
</feature>
<evidence type="ECO:0000313" key="3">
    <source>
        <dbReference type="EMBL" id="CAJ1407982.1"/>
    </source>
</evidence>
<keyword evidence="2" id="KW-1133">Transmembrane helix</keyword>
<keyword evidence="2" id="KW-0812">Transmembrane</keyword>
<evidence type="ECO:0000256" key="2">
    <source>
        <dbReference type="SAM" id="Phobius"/>
    </source>
</evidence>
<dbReference type="EMBL" id="CAUJNA010003700">
    <property type="protein sequence ID" value="CAJ1407982.1"/>
    <property type="molecule type" value="Genomic_DNA"/>
</dbReference>
<evidence type="ECO:0000313" key="4">
    <source>
        <dbReference type="Proteomes" id="UP001178507"/>
    </source>
</evidence>
<protein>
    <submittedName>
        <fullName evidence="3">Uncharacterized protein</fullName>
    </submittedName>
</protein>
<dbReference type="AlphaFoldDB" id="A0AA36JLW3"/>
<feature type="region of interest" description="Disordered" evidence="1">
    <location>
        <begin position="400"/>
        <end position="458"/>
    </location>
</feature>
<accession>A0AA36JLW3</accession>
<proteinExistence type="predicted"/>
<gene>
    <name evidence="3" type="ORF">EVOR1521_LOCUS29553</name>
</gene>
<name>A0AA36JLW3_9DINO</name>
<feature type="transmembrane region" description="Helical" evidence="2">
    <location>
        <begin position="120"/>
        <end position="145"/>
    </location>
</feature>
<keyword evidence="4" id="KW-1185">Reference proteome</keyword>
<evidence type="ECO:0000256" key="1">
    <source>
        <dbReference type="SAM" id="MobiDB-lite"/>
    </source>
</evidence>